<feature type="compositionally biased region" description="Polar residues" evidence="1">
    <location>
        <begin position="610"/>
        <end position="625"/>
    </location>
</feature>
<dbReference type="STRING" id="1408157.A0A1J7J6H5"/>
<sequence>MAPSDSDKSFTSPESTPSRPRGARMATAAKATPSQRQSSIPLPPSAEPGDTEDSLDEDLTSADAVSTEAALASLIRTLKQADQLADATFKKKWRALIDGYCARTPGDTFNFPCWVRRRLDDGLIVKCLAADFGWEILNKSYDHLNAQSNIDKIARILKLPDHRLLALWFAVEGDIRAPSKETWRELYSYLERERDSIIVAGRFFSVEYPEILGSWTQRVKLDLDTVAGRKRSVFGRRPYMNLDPRRATRLQPGDIRPISIKRRESSMANSVPGQSSAAAETGAATPTRKGSATASTASIDSPARTSSPAMTSSPPSTSSTAARASSQTLQKQAMTVTDTQLGQHPLPVPEPEDDPQDSIMVAGDDGDWDDTPSSPPNVESEPDGCDGAQDVDQHETEPASGGGTGNAPSAPAALATGGPPTSVASAAPEDDIHVALASTDKGKGKAQAEAFFAVILHPSSADATTSSKDASGQFAAPEEKQQVPQIYKPEDHVTTPSPVLNYRTFSGTTDGGKDAFGTSGQRTLSLDRASSQPVETPGPLRWPRSSFDSIFTTRTTSSNGSSLFTPGDPTLPVTPATSVALSGQGYPWSERRKRSASEAPETPTVKRARQNTPEPDSSLSIQSPTHQEKSPDLGHRQESPSAPVDVDTLPHLSNRPDMRDAMVEILQSPDKWLSGAIISHFLLQLASCSTSYTMQELPLDGTSTEAMAALRRHGSGSDVVIALGIQRSLVSVNLNNHWALLVGEMVGSYQLLDSRGTDGFLRLVRERITRLFRKLQDKDIQPYPQQVPQQQDANSCGVFVIVFAMFSITDTPLPASLNIEAWRLLLLAMVKGCSFSSVLEPHLLQVEEATTLPPIITDIPPPTSPSTTQSLFAHIRHLESTALTLRAALTQHKTFYTARLTEITTLLTFLTTEATPVLARLTTVADESLATLDNQQTLFSHDEETLRKAVEVLKGVKTTDVEAVKAELRGKVGRIGRTRGVVRQRMGAVGEMRGAVGGLGLREVGGVLEGVRGGYEGLVGGCEREMGRGVLGAVAGVGGGADESAE</sequence>
<feature type="compositionally biased region" description="Polar residues" evidence="1">
    <location>
        <begin position="9"/>
        <end position="18"/>
    </location>
</feature>
<dbReference type="EMBL" id="KV875108">
    <property type="protein sequence ID" value="OIW23098.1"/>
    <property type="molecule type" value="Genomic_DNA"/>
</dbReference>
<dbReference type="Gene3D" id="3.40.395.10">
    <property type="entry name" value="Adenoviral Proteinase, Chain A"/>
    <property type="match status" value="1"/>
</dbReference>
<dbReference type="AlphaFoldDB" id="A0A1J7J6H5"/>
<feature type="compositionally biased region" description="Polar residues" evidence="1">
    <location>
        <begin position="266"/>
        <end position="278"/>
    </location>
</feature>
<evidence type="ECO:0000313" key="2">
    <source>
        <dbReference type="EMBL" id="OIW23098.1"/>
    </source>
</evidence>
<name>A0A1J7J6H5_9PEZI</name>
<feature type="region of interest" description="Disordered" evidence="1">
    <location>
        <begin position="460"/>
        <end position="655"/>
    </location>
</feature>
<dbReference type="InterPro" id="IPR038765">
    <property type="entry name" value="Papain-like_cys_pep_sf"/>
</dbReference>
<feature type="compositionally biased region" description="Polar residues" evidence="1">
    <location>
        <begin position="327"/>
        <end position="342"/>
    </location>
</feature>
<feature type="compositionally biased region" description="Low complexity" evidence="1">
    <location>
        <begin position="407"/>
        <end position="422"/>
    </location>
</feature>
<dbReference type="InParanoid" id="A0A1J7J6H5"/>
<organism evidence="2 3">
    <name type="scientific">Coniochaeta ligniaria NRRL 30616</name>
    <dbReference type="NCBI Taxonomy" id="1408157"/>
    <lineage>
        <taxon>Eukaryota</taxon>
        <taxon>Fungi</taxon>
        <taxon>Dikarya</taxon>
        <taxon>Ascomycota</taxon>
        <taxon>Pezizomycotina</taxon>
        <taxon>Sordariomycetes</taxon>
        <taxon>Sordariomycetidae</taxon>
        <taxon>Coniochaetales</taxon>
        <taxon>Coniochaetaceae</taxon>
        <taxon>Coniochaeta</taxon>
    </lineage>
</organism>
<protein>
    <recommendedName>
        <fullName evidence="4">Ubiquitin-like protease family profile domain-containing protein</fullName>
    </recommendedName>
</protein>
<accession>A0A1J7J6H5</accession>
<feature type="region of interest" description="Disordered" evidence="1">
    <location>
        <begin position="243"/>
        <end position="427"/>
    </location>
</feature>
<feature type="compositionally biased region" description="Low complexity" evidence="1">
    <location>
        <begin position="301"/>
        <end position="326"/>
    </location>
</feature>
<keyword evidence="3" id="KW-1185">Reference proteome</keyword>
<feature type="compositionally biased region" description="Low complexity" evidence="1">
    <location>
        <begin position="460"/>
        <end position="471"/>
    </location>
</feature>
<feature type="compositionally biased region" description="Basic and acidic residues" evidence="1">
    <location>
        <begin position="626"/>
        <end position="638"/>
    </location>
</feature>
<evidence type="ECO:0000313" key="3">
    <source>
        <dbReference type="Proteomes" id="UP000182658"/>
    </source>
</evidence>
<dbReference type="Proteomes" id="UP000182658">
    <property type="component" value="Unassembled WGS sequence"/>
</dbReference>
<feature type="compositionally biased region" description="Polar residues" evidence="1">
    <location>
        <begin position="518"/>
        <end position="534"/>
    </location>
</feature>
<feature type="compositionally biased region" description="Polar residues" evidence="1">
    <location>
        <begin position="494"/>
        <end position="508"/>
    </location>
</feature>
<feature type="compositionally biased region" description="Polar residues" evidence="1">
    <location>
        <begin position="546"/>
        <end position="564"/>
    </location>
</feature>
<dbReference type="SUPFAM" id="SSF54001">
    <property type="entry name" value="Cysteine proteinases"/>
    <property type="match status" value="1"/>
</dbReference>
<evidence type="ECO:0008006" key="4">
    <source>
        <dbReference type="Google" id="ProtNLM"/>
    </source>
</evidence>
<feature type="compositionally biased region" description="Acidic residues" evidence="1">
    <location>
        <begin position="49"/>
        <end position="60"/>
    </location>
</feature>
<evidence type="ECO:0000256" key="1">
    <source>
        <dbReference type="SAM" id="MobiDB-lite"/>
    </source>
</evidence>
<gene>
    <name evidence="2" type="ORF">CONLIGDRAFT_674603</name>
</gene>
<feature type="compositionally biased region" description="Polar residues" evidence="1">
    <location>
        <begin position="288"/>
        <end position="299"/>
    </location>
</feature>
<proteinExistence type="predicted"/>
<feature type="region of interest" description="Disordered" evidence="1">
    <location>
        <begin position="1"/>
        <end position="60"/>
    </location>
</feature>
<reference evidence="2 3" key="1">
    <citation type="submission" date="2016-10" db="EMBL/GenBank/DDBJ databases">
        <title>Draft genome sequence of Coniochaeta ligniaria NRRL30616, a lignocellulolytic fungus for bioabatement of inhibitors in plant biomass hydrolysates.</title>
        <authorList>
            <consortium name="DOE Joint Genome Institute"/>
            <person name="Jimenez D.J."/>
            <person name="Hector R.E."/>
            <person name="Riley R."/>
            <person name="Sun H."/>
            <person name="Grigoriev I.V."/>
            <person name="Van Elsas J.D."/>
            <person name="Nichols N.N."/>
        </authorList>
    </citation>
    <scope>NUCLEOTIDE SEQUENCE [LARGE SCALE GENOMIC DNA]</scope>
    <source>
        <strain evidence="2 3">NRRL 30616</strain>
    </source>
</reference>